<keyword evidence="7 12" id="KW-0249">Electron transport</keyword>
<keyword evidence="6 12" id="KW-0999">Mitochondrion inner membrane</keyword>
<dbReference type="InterPro" id="IPR036656">
    <property type="entry name" value="QCR9_sf"/>
</dbReference>
<keyword evidence="10" id="KW-0472">Membrane</keyword>
<organism evidence="13 14">
    <name type="scientific">Aspergillus ellipticus CBS 707.79</name>
    <dbReference type="NCBI Taxonomy" id="1448320"/>
    <lineage>
        <taxon>Eukaryota</taxon>
        <taxon>Fungi</taxon>
        <taxon>Dikarya</taxon>
        <taxon>Ascomycota</taxon>
        <taxon>Pezizomycotina</taxon>
        <taxon>Eurotiomycetes</taxon>
        <taxon>Eurotiomycetidae</taxon>
        <taxon>Eurotiales</taxon>
        <taxon>Aspergillaceae</taxon>
        <taxon>Aspergillus</taxon>
        <taxon>Aspergillus subgen. Circumdati</taxon>
    </lineage>
</organism>
<accession>A0A319D5K4</accession>
<evidence type="ECO:0000313" key="14">
    <source>
        <dbReference type="Proteomes" id="UP000247810"/>
    </source>
</evidence>
<dbReference type="PANTHER" id="PTHR12980:SF0">
    <property type="entry name" value="CYTOCHROME B-C1 COMPLEX SUBUNIT 9"/>
    <property type="match status" value="1"/>
</dbReference>
<dbReference type="GO" id="GO:0005743">
    <property type="term" value="C:mitochondrial inner membrane"/>
    <property type="evidence" value="ECO:0007669"/>
    <property type="project" value="UniProtKB-SubCell"/>
</dbReference>
<evidence type="ECO:0000313" key="13">
    <source>
        <dbReference type="EMBL" id="PYH89787.1"/>
    </source>
</evidence>
<dbReference type="OrthoDB" id="44067at2759"/>
<dbReference type="EMBL" id="KZ826011">
    <property type="protein sequence ID" value="PYH89787.1"/>
    <property type="molecule type" value="Genomic_DNA"/>
</dbReference>
<dbReference type="InterPro" id="IPR008027">
    <property type="entry name" value="QCR9"/>
</dbReference>
<evidence type="ECO:0000256" key="5">
    <source>
        <dbReference type="ARBA" id="ARBA00022692"/>
    </source>
</evidence>
<comment type="subcellular location">
    <subcellularLocation>
        <location evidence="1 12">Mitochondrion inner membrane</location>
        <topology evidence="1 12">Single-pass membrane protein</topology>
    </subcellularLocation>
</comment>
<keyword evidence="3 12" id="KW-0813">Transport</keyword>
<evidence type="ECO:0000256" key="2">
    <source>
        <dbReference type="ARBA" id="ARBA00007856"/>
    </source>
</evidence>
<keyword evidence="14" id="KW-1185">Reference proteome</keyword>
<comment type="similarity">
    <text evidence="2 12">Belongs to the UQCR10/QCR9 family.</text>
</comment>
<dbReference type="GO" id="GO:0045275">
    <property type="term" value="C:respiratory chain complex III"/>
    <property type="evidence" value="ECO:0007669"/>
    <property type="project" value="UniProtKB-UniRule"/>
</dbReference>
<dbReference type="FunFam" id="1.20.5.260:FF:000001">
    <property type="entry name" value="Cytochrome b-c1 complex subunit 9"/>
    <property type="match status" value="1"/>
</dbReference>
<name>A0A319D5K4_9EURO</name>
<dbReference type="AlphaFoldDB" id="A0A319D5K4"/>
<sequence>MAGAIASAIYQALFRRNTVYLTAMFSSAFAFELAFDTASNSVWDTFNKGRQWKDIKYQYINKADEEDDE</sequence>
<comment type="function">
    <text evidence="12">Component of the ubiquinol-cytochrome c oxidoreductase, a multisubunit transmembrane complex that is part of the mitochondrial electron transport chain which drives oxidative phosphorylation. The complex plays an important role in the uptake of multiple carbon sources present in different host niches.</text>
</comment>
<protein>
    <recommendedName>
        <fullName evidence="11 12">Complex III subunit 9</fullName>
    </recommendedName>
</protein>
<evidence type="ECO:0000256" key="3">
    <source>
        <dbReference type="ARBA" id="ARBA00022448"/>
    </source>
</evidence>
<evidence type="ECO:0000256" key="12">
    <source>
        <dbReference type="RuleBase" id="RU368056"/>
    </source>
</evidence>
<dbReference type="GO" id="GO:0006122">
    <property type="term" value="P:mitochondrial electron transport, ubiquinol to cytochrome c"/>
    <property type="evidence" value="ECO:0007669"/>
    <property type="project" value="UniProtKB-UniRule"/>
</dbReference>
<dbReference type="Gene3D" id="1.20.5.260">
    <property type="entry name" value="Cytochrome b-c1 complex subunit 9"/>
    <property type="match status" value="1"/>
</dbReference>
<evidence type="ECO:0000256" key="7">
    <source>
        <dbReference type="ARBA" id="ARBA00022982"/>
    </source>
</evidence>
<proteinExistence type="inferred from homology"/>
<evidence type="ECO:0000256" key="6">
    <source>
        <dbReference type="ARBA" id="ARBA00022792"/>
    </source>
</evidence>
<keyword evidence="8" id="KW-1133">Transmembrane helix</keyword>
<evidence type="ECO:0000256" key="11">
    <source>
        <dbReference type="ARBA" id="ARBA00044247"/>
    </source>
</evidence>
<dbReference type="PANTHER" id="PTHR12980">
    <property type="entry name" value="UBIQUINOL-CYTOCHROME C REDUCTASE COMPLEX, SUBUNIT X"/>
    <property type="match status" value="1"/>
</dbReference>
<evidence type="ECO:0000256" key="8">
    <source>
        <dbReference type="ARBA" id="ARBA00022989"/>
    </source>
</evidence>
<dbReference type="STRING" id="1448320.A0A319D5K4"/>
<evidence type="ECO:0000256" key="1">
    <source>
        <dbReference type="ARBA" id="ARBA00004434"/>
    </source>
</evidence>
<gene>
    <name evidence="13" type="ORF">BO71DRAFT_402761</name>
</gene>
<evidence type="ECO:0000256" key="10">
    <source>
        <dbReference type="ARBA" id="ARBA00023136"/>
    </source>
</evidence>
<dbReference type="Pfam" id="PF05365">
    <property type="entry name" value="UCR_UQCRX_QCR9"/>
    <property type="match status" value="1"/>
</dbReference>
<dbReference type="Proteomes" id="UP000247810">
    <property type="component" value="Unassembled WGS sequence"/>
</dbReference>
<keyword evidence="5" id="KW-0812">Transmembrane</keyword>
<evidence type="ECO:0000256" key="9">
    <source>
        <dbReference type="ARBA" id="ARBA00023128"/>
    </source>
</evidence>
<comment type="subunit">
    <text evidence="12">Component of the ubiquinol-cytochrome c oxidoreductase (cytochrome b-c1 complex, complex III, CIII), a multisubunit enzyme composed of 3 respiratory subunits cytochrome b, cytochrome c1 and Rieske protein, 2 core protein subunits, and additional low-molecular weight protein subunits.</text>
</comment>
<evidence type="ECO:0000256" key="4">
    <source>
        <dbReference type="ARBA" id="ARBA00022660"/>
    </source>
</evidence>
<dbReference type="SUPFAM" id="SSF81514">
    <property type="entry name" value="Subunit X (non-heme 7 kDa protein) of cytochrome bc1 complex (Ubiquinol-cytochrome c reductase)"/>
    <property type="match status" value="1"/>
</dbReference>
<reference evidence="13 14" key="1">
    <citation type="submission" date="2018-02" db="EMBL/GenBank/DDBJ databases">
        <title>The genomes of Aspergillus section Nigri reveals drivers in fungal speciation.</title>
        <authorList>
            <consortium name="DOE Joint Genome Institute"/>
            <person name="Vesth T.C."/>
            <person name="Nybo J."/>
            <person name="Theobald S."/>
            <person name="Brandl J."/>
            <person name="Frisvad J.C."/>
            <person name="Nielsen K.F."/>
            <person name="Lyhne E.K."/>
            <person name="Kogle M.E."/>
            <person name="Kuo A."/>
            <person name="Riley R."/>
            <person name="Clum A."/>
            <person name="Nolan M."/>
            <person name="Lipzen A."/>
            <person name="Salamov A."/>
            <person name="Henrissat B."/>
            <person name="Wiebenga A."/>
            <person name="De vries R.P."/>
            <person name="Grigoriev I.V."/>
            <person name="Mortensen U.H."/>
            <person name="Andersen M.R."/>
            <person name="Baker S.E."/>
        </authorList>
    </citation>
    <scope>NUCLEOTIDE SEQUENCE [LARGE SCALE GENOMIC DNA]</scope>
    <source>
        <strain evidence="13 14">CBS 707.79</strain>
    </source>
</reference>
<dbReference type="VEuPathDB" id="FungiDB:BO71DRAFT_402761"/>
<keyword evidence="4 12" id="KW-0679">Respiratory chain</keyword>
<keyword evidence="9 12" id="KW-0496">Mitochondrion</keyword>